<organism evidence="1 2">
    <name type="scientific">Tepidibacter thalassicus DSM 15285</name>
    <dbReference type="NCBI Taxonomy" id="1123350"/>
    <lineage>
        <taxon>Bacteria</taxon>
        <taxon>Bacillati</taxon>
        <taxon>Bacillota</taxon>
        <taxon>Clostridia</taxon>
        <taxon>Peptostreptococcales</taxon>
        <taxon>Peptostreptococcaceae</taxon>
        <taxon>Tepidibacter</taxon>
    </lineage>
</organism>
<protein>
    <recommendedName>
        <fullName evidence="3">Spo0E like sporulation regulatory protein</fullName>
    </recommendedName>
</protein>
<keyword evidence="2" id="KW-1185">Reference proteome</keyword>
<proteinExistence type="predicted"/>
<dbReference type="EMBL" id="FQXH01000005">
    <property type="protein sequence ID" value="SHG89671.1"/>
    <property type="molecule type" value="Genomic_DNA"/>
</dbReference>
<name>A0A1M5NJH1_9FIRM</name>
<reference evidence="2" key="1">
    <citation type="submission" date="2016-11" db="EMBL/GenBank/DDBJ databases">
        <authorList>
            <person name="Varghese N."/>
            <person name="Submissions S."/>
        </authorList>
    </citation>
    <scope>NUCLEOTIDE SEQUENCE [LARGE SCALE GENOMIC DNA]</scope>
    <source>
        <strain evidence="2">DSM 15285</strain>
    </source>
</reference>
<dbReference type="STRING" id="1123350.SAMN02744040_00075"/>
<evidence type="ECO:0008006" key="3">
    <source>
        <dbReference type="Google" id="ProtNLM"/>
    </source>
</evidence>
<dbReference type="Proteomes" id="UP000242520">
    <property type="component" value="Unassembled WGS sequence"/>
</dbReference>
<accession>A0A1M5NJH1</accession>
<evidence type="ECO:0000313" key="2">
    <source>
        <dbReference type="Proteomes" id="UP000242520"/>
    </source>
</evidence>
<sequence length="48" mass="5619">MTAKEKLEQERKRLHLLIENGGSKEEIQEQSEILDQCITEFYLIQKGA</sequence>
<gene>
    <name evidence="1" type="ORF">SAMN02744040_00075</name>
</gene>
<dbReference type="AlphaFoldDB" id="A0A1M5NJH1"/>
<evidence type="ECO:0000313" key="1">
    <source>
        <dbReference type="EMBL" id="SHG89671.1"/>
    </source>
</evidence>
<dbReference type="RefSeq" id="WP_159428941.1">
    <property type="nucleotide sequence ID" value="NZ_FQXH01000005.1"/>
</dbReference>